<evidence type="ECO:0000256" key="3">
    <source>
        <dbReference type="ARBA" id="ARBA00022475"/>
    </source>
</evidence>
<dbReference type="GO" id="GO:0005886">
    <property type="term" value="C:plasma membrane"/>
    <property type="evidence" value="ECO:0007669"/>
    <property type="project" value="UniProtKB-SubCell"/>
</dbReference>
<keyword evidence="5 8" id="KW-0812">Transmembrane</keyword>
<feature type="transmembrane region" description="Helical" evidence="8">
    <location>
        <begin position="299"/>
        <end position="317"/>
    </location>
</feature>
<feature type="transmembrane region" description="Helical" evidence="8">
    <location>
        <begin position="323"/>
        <end position="342"/>
    </location>
</feature>
<dbReference type="GO" id="GO:0022857">
    <property type="term" value="F:transmembrane transporter activity"/>
    <property type="evidence" value="ECO:0007669"/>
    <property type="project" value="InterPro"/>
</dbReference>
<reference evidence="9 10" key="1">
    <citation type="submission" date="2013-02" db="EMBL/GenBank/DDBJ databases">
        <authorList>
            <person name="Fiebig A."/>
            <person name="Goeker M."/>
            <person name="Klenk H.-P.P."/>
        </authorList>
    </citation>
    <scope>NUCLEOTIDE SEQUENCE [LARGE SCALE GENOMIC DNA]</scope>
    <source>
        <strain evidence="9 10">DSM 19309</strain>
    </source>
</reference>
<dbReference type="EMBL" id="AOSK01000032">
    <property type="protein sequence ID" value="EYD77219.1"/>
    <property type="molecule type" value="Genomic_DNA"/>
</dbReference>
<evidence type="ECO:0000256" key="8">
    <source>
        <dbReference type="SAM" id="Phobius"/>
    </source>
</evidence>
<dbReference type="InterPro" id="IPR001851">
    <property type="entry name" value="ABC_transp_permease"/>
</dbReference>
<dbReference type="PANTHER" id="PTHR32196">
    <property type="entry name" value="ABC TRANSPORTER PERMEASE PROTEIN YPHD-RELATED-RELATED"/>
    <property type="match status" value="1"/>
</dbReference>
<feature type="transmembrane region" description="Helical" evidence="8">
    <location>
        <begin position="153"/>
        <end position="171"/>
    </location>
</feature>
<feature type="transmembrane region" description="Helical" evidence="8">
    <location>
        <begin position="94"/>
        <end position="113"/>
    </location>
</feature>
<evidence type="ECO:0000256" key="6">
    <source>
        <dbReference type="ARBA" id="ARBA00022989"/>
    </source>
</evidence>
<gene>
    <name evidence="9" type="ORF">Rumeso_01166</name>
</gene>
<keyword evidence="4" id="KW-0997">Cell inner membrane</keyword>
<feature type="transmembrane region" description="Helical" evidence="8">
    <location>
        <begin position="119"/>
        <end position="146"/>
    </location>
</feature>
<name>A0A017HTZ4_9RHOB</name>
<comment type="subcellular location">
    <subcellularLocation>
        <location evidence="1">Cell membrane</location>
        <topology evidence="1">Multi-pass membrane protein</topology>
    </subcellularLocation>
</comment>
<feature type="transmembrane region" description="Helical" evidence="8">
    <location>
        <begin position="33"/>
        <end position="54"/>
    </location>
</feature>
<keyword evidence="10" id="KW-1185">Reference proteome</keyword>
<feature type="transmembrane region" description="Helical" evidence="8">
    <location>
        <begin position="243"/>
        <end position="263"/>
    </location>
</feature>
<evidence type="ECO:0000256" key="4">
    <source>
        <dbReference type="ARBA" id="ARBA00022519"/>
    </source>
</evidence>
<accession>A0A017HTZ4</accession>
<dbReference type="HOGENOM" id="CLU_028880_2_2_5"/>
<evidence type="ECO:0000256" key="7">
    <source>
        <dbReference type="ARBA" id="ARBA00023136"/>
    </source>
</evidence>
<evidence type="ECO:0000313" key="9">
    <source>
        <dbReference type="EMBL" id="EYD77219.1"/>
    </source>
</evidence>
<evidence type="ECO:0000256" key="5">
    <source>
        <dbReference type="ARBA" id="ARBA00022692"/>
    </source>
</evidence>
<dbReference type="Proteomes" id="UP000019666">
    <property type="component" value="Unassembled WGS sequence"/>
</dbReference>
<comment type="caution">
    <text evidence="9">The sequence shown here is derived from an EMBL/GenBank/DDBJ whole genome shotgun (WGS) entry which is preliminary data.</text>
</comment>
<keyword evidence="3" id="KW-1003">Cell membrane</keyword>
<dbReference type="RefSeq" id="WP_037279439.1">
    <property type="nucleotide sequence ID" value="NZ_KK088561.1"/>
</dbReference>
<proteinExistence type="predicted"/>
<organism evidence="9 10">
    <name type="scientific">Rubellimicrobium mesophilum DSM 19309</name>
    <dbReference type="NCBI Taxonomy" id="442562"/>
    <lineage>
        <taxon>Bacteria</taxon>
        <taxon>Pseudomonadati</taxon>
        <taxon>Pseudomonadota</taxon>
        <taxon>Alphaproteobacteria</taxon>
        <taxon>Rhodobacterales</taxon>
        <taxon>Roseobacteraceae</taxon>
        <taxon>Rubellimicrobium</taxon>
    </lineage>
</organism>
<dbReference type="CDD" id="cd06579">
    <property type="entry name" value="TM_PBP1_transp_AraH_like"/>
    <property type="match status" value="1"/>
</dbReference>
<evidence type="ECO:0000256" key="2">
    <source>
        <dbReference type="ARBA" id="ARBA00022448"/>
    </source>
</evidence>
<keyword evidence="6 8" id="KW-1133">Transmembrane helix</keyword>
<dbReference type="STRING" id="442562.Rumeso_01166"/>
<dbReference type="OrthoDB" id="6384190at2"/>
<feature type="transmembrane region" description="Helical" evidence="8">
    <location>
        <begin position="275"/>
        <end position="292"/>
    </location>
</feature>
<dbReference type="Pfam" id="PF02653">
    <property type="entry name" value="BPD_transp_2"/>
    <property type="match status" value="1"/>
</dbReference>
<dbReference type="PANTHER" id="PTHR32196:SF21">
    <property type="entry name" value="ABC TRANSPORTER PERMEASE PROTEIN YPHD-RELATED"/>
    <property type="match status" value="1"/>
</dbReference>
<dbReference type="PATRIC" id="fig|442562.3.peg.1156"/>
<keyword evidence="2" id="KW-0813">Transport</keyword>
<feature type="transmembrane region" description="Helical" evidence="8">
    <location>
        <begin position="191"/>
        <end position="213"/>
    </location>
</feature>
<dbReference type="AlphaFoldDB" id="A0A017HTZ4"/>
<evidence type="ECO:0000256" key="1">
    <source>
        <dbReference type="ARBA" id="ARBA00004651"/>
    </source>
</evidence>
<keyword evidence="7 8" id="KW-0472">Membrane</keyword>
<protein>
    <submittedName>
        <fullName evidence="9">Ribose ABC transport system, permease protein RbsC</fullName>
    </submittedName>
</protein>
<evidence type="ECO:0000313" key="10">
    <source>
        <dbReference type="Proteomes" id="UP000019666"/>
    </source>
</evidence>
<sequence length="353" mass="36711">MTSDPHIDRAAPVAPPADHGAGRLTLLQRIAKLRAWLFLGALLLFFEGWARIVYGGTFLGNTYNLQSIAIFAVARLLLATGQTFVIISGGIDLSLGFIMGLAAVVAAHVVVWANPLMPAPVAVLVGFLAGVLIACIPGAVNGFLVAYLKVPPFIGTLGMFGVARGVAFLLAGGTTVPVSNPVLSALGNSRLFGSIPWTVIIAAVFILLMHYVLSQTRFGQHNYAIGANPQAARRAGIDIRKHLFRLYVLSGACAGLAGVLYTAQFSAGAAQAGEPLLLDSVAAVVIGGASLFGGSGTILGTVAGAFVIAVIQYGLVFVDVKPFWQFISVGVVIIISVLIDQAQRSFSGGRQSE</sequence>
<feature type="transmembrane region" description="Helical" evidence="8">
    <location>
        <begin position="66"/>
        <end position="87"/>
    </location>
</feature>